<evidence type="ECO:0000313" key="2">
    <source>
        <dbReference type="Proteomes" id="UP000663868"/>
    </source>
</evidence>
<dbReference type="Gene3D" id="3.20.20.150">
    <property type="entry name" value="Divalent-metal-dependent TIM barrel enzymes"/>
    <property type="match status" value="1"/>
</dbReference>
<protein>
    <recommendedName>
        <fullName evidence="3">Xylose isomerase</fullName>
    </recommendedName>
</protein>
<dbReference type="Proteomes" id="UP000663868">
    <property type="component" value="Unassembled WGS sequence"/>
</dbReference>
<evidence type="ECO:0000313" key="1">
    <source>
        <dbReference type="EMBL" id="CAF4229956.1"/>
    </source>
</evidence>
<comment type="caution">
    <text evidence="1">The sequence shown here is derived from an EMBL/GenBank/DDBJ whole genome shotgun (WGS) entry which is preliminary data.</text>
</comment>
<proteinExistence type="predicted"/>
<reference evidence="1" key="1">
    <citation type="submission" date="2021-02" db="EMBL/GenBank/DDBJ databases">
        <authorList>
            <person name="Nowell W R."/>
        </authorList>
    </citation>
    <scope>NUCLEOTIDE SEQUENCE</scope>
</reference>
<accession>A0A820DCM4</accession>
<feature type="non-terminal residue" evidence="1">
    <location>
        <position position="1"/>
    </location>
</feature>
<name>A0A820DCM4_9BILA</name>
<dbReference type="EMBL" id="CAJOBB010009548">
    <property type="protein sequence ID" value="CAF4229956.1"/>
    <property type="molecule type" value="Genomic_DNA"/>
</dbReference>
<dbReference type="AlphaFoldDB" id="A0A820DCM4"/>
<gene>
    <name evidence="1" type="ORF">KXQ929_LOCUS41679</name>
</gene>
<organism evidence="1 2">
    <name type="scientific">Adineta steineri</name>
    <dbReference type="NCBI Taxonomy" id="433720"/>
    <lineage>
        <taxon>Eukaryota</taxon>
        <taxon>Metazoa</taxon>
        <taxon>Spiralia</taxon>
        <taxon>Gnathifera</taxon>
        <taxon>Rotifera</taxon>
        <taxon>Eurotatoria</taxon>
        <taxon>Bdelloidea</taxon>
        <taxon>Adinetida</taxon>
        <taxon>Adinetidae</taxon>
        <taxon>Adineta</taxon>
    </lineage>
</organism>
<evidence type="ECO:0008006" key="3">
    <source>
        <dbReference type="Google" id="ProtNLM"/>
    </source>
</evidence>
<sequence length="190" mass="22707">KEFMEYKPIHINIQGGQDSWSIEENEQFFEKALEVQAKYPQVTSSHETHRTRALYNPFTTAHFVKRFPTLRLTADYSHFILVCERLLQHPTDDERFRLFASRVDHLHARVGTAQHAQISAPLEAKEECVQMQKWWEMIWDAQNNRTWITVTPEYGPAPYAMTNEINVWDLTNREMERQKENYQKWSNNIH</sequence>